<dbReference type="RefSeq" id="WP_176004984.1">
    <property type="nucleotide sequence ID" value="NZ_JABWMI010000006.1"/>
</dbReference>
<feature type="transmembrane region" description="Helical" evidence="8">
    <location>
        <begin position="253"/>
        <end position="273"/>
    </location>
</feature>
<dbReference type="GO" id="GO:0009103">
    <property type="term" value="P:lipopolysaccharide biosynthetic process"/>
    <property type="evidence" value="ECO:0007669"/>
    <property type="project" value="UniProtKB-ARBA"/>
</dbReference>
<sequence length="618" mass="70044">MRIIAYLKQHYILTLILVVAALLRFAHLGSQSPWMDEIYTLNVSDPKLPFATTIAEINLREGFPYIYFLAMKVLFAIFGHHILVARIVSALAGVAGSYIVYRLGKSLYGKNTGLIAAGLVAVSDYCIYISQDARPYSLYFFAVVLSFWAMSNFLRNNSTRNAIFYGLSAGLLLNLNFFGFINLFSQALLILLFIVMCPKDIRRNFIVNSLIVGAIAVLLFIPNIAKLMTLFGFKSGWIVAATNDSIAYVLDDFLGNTRFTAFIFLPLFFYFLFDVFRQEGKFTYKDILERPKVFAFAVLLSWMVVLVVILTVKSFTDTSLMITRYFVSVLPVILLILAHALSLIKNQVVRAGMITTVLCFMLMNLFVFKRFYLNVHNSQFREASEFVMKNNAKREPVYTSLKYWFNYFFLKKDANYPLNETASLDVLVNEMRNDPSKVKAFWYVDAHDKQFQASPETAAFLDANFFLENNFEGFQGWAKHYILKADAKQIVSLAGYDLSKPVSGDDFVSTFDIYQEDETGLKIFGWAYFPGQGTENTKIEIIVLMGNRGKLFNMEKVQRADVTQARGAGFNLDNSGFSAKILKSDLKPGSYRVAILMTDSATGKKGLKITDSVLEIKQ</sequence>
<dbReference type="InterPro" id="IPR038731">
    <property type="entry name" value="RgtA/B/C-like"/>
</dbReference>
<evidence type="ECO:0000256" key="5">
    <source>
        <dbReference type="ARBA" id="ARBA00022692"/>
    </source>
</evidence>
<evidence type="ECO:0000256" key="3">
    <source>
        <dbReference type="ARBA" id="ARBA00022676"/>
    </source>
</evidence>
<evidence type="ECO:0000256" key="4">
    <source>
        <dbReference type="ARBA" id="ARBA00022679"/>
    </source>
</evidence>
<dbReference type="AlphaFoldDB" id="A0A7Y8Y0J0"/>
<dbReference type="GO" id="GO:0005886">
    <property type="term" value="C:plasma membrane"/>
    <property type="evidence" value="ECO:0007669"/>
    <property type="project" value="UniProtKB-SubCell"/>
</dbReference>
<keyword evidence="3" id="KW-0328">Glycosyltransferase</keyword>
<name>A0A7Y8Y0J0_9FLAO</name>
<comment type="subcellular location">
    <subcellularLocation>
        <location evidence="1">Cell membrane</location>
        <topology evidence="1">Multi-pass membrane protein</topology>
    </subcellularLocation>
</comment>
<evidence type="ECO:0000256" key="2">
    <source>
        <dbReference type="ARBA" id="ARBA00022475"/>
    </source>
</evidence>
<reference evidence="10 11" key="1">
    <citation type="submission" date="2020-07" db="EMBL/GenBank/DDBJ databases">
        <authorList>
            <person name="Sun Q."/>
        </authorList>
    </citation>
    <scope>NUCLEOTIDE SEQUENCE [LARGE SCALE GENOMIC DNA]</scope>
    <source>
        <strain evidence="10 11">MAH-1</strain>
    </source>
</reference>
<evidence type="ECO:0000313" key="11">
    <source>
        <dbReference type="Proteomes" id="UP000535020"/>
    </source>
</evidence>
<keyword evidence="7 8" id="KW-0472">Membrane</keyword>
<evidence type="ECO:0000256" key="6">
    <source>
        <dbReference type="ARBA" id="ARBA00022989"/>
    </source>
</evidence>
<evidence type="ECO:0000313" key="10">
    <source>
        <dbReference type="EMBL" id="NYA70161.1"/>
    </source>
</evidence>
<accession>A0A7Y8Y0J0</accession>
<keyword evidence="11" id="KW-1185">Reference proteome</keyword>
<dbReference type="InterPro" id="IPR050297">
    <property type="entry name" value="LipidA_mod_glycosyltrf_83"/>
</dbReference>
<dbReference type="PANTHER" id="PTHR33908:SF11">
    <property type="entry name" value="MEMBRANE PROTEIN"/>
    <property type="match status" value="1"/>
</dbReference>
<evidence type="ECO:0000259" key="9">
    <source>
        <dbReference type="Pfam" id="PF13231"/>
    </source>
</evidence>
<dbReference type="Pfam" id="PF13231">
    <property type="entry name" value="PMT_2"/>
    <property type="match status" value="1"/>
</dbReference>
<evidence type="ECO:0000256" key="8">
    <source>
        <dbReference type="SAM" id="Phobius"/>
    </source>
</evidence>
<dbReference type="GO" id="GO:0016763">
    <property type="term" value="F:pentosyltransferase activity"/>
    <property type="evidence" value="ECO:0007669"/>
    <property type="project" value="TreeGrafter"/>
</dbReference>
<feature type="transmembrane region" description="Helical" evidence="8">
    <location>
        <begin position="136"/>
        <end position="155"/>
    </location>
</feature>
<keyword evidence="4 10" id="KW-0808">Transferase</keyword>
<protein>
    <submittedName>
        <fullName evidence="10">Glycosyltransferase family 39 protein</fullName>
    </submittedName>
</protein>
<feature type="transmembrane region" description="Helical" evidence="8">
    <location>
        <begin position="293"/>
        <end position="312"/>
    </location>
</feature>
<dbReference type="EMBL" id="JACBJI010000002">
    <property type="protein sequence ID" value="NYA70161.1"/>
    <property type="molecule type" value="Genomic_DNA"/>
</dbReference>
<feature type="transmembrane region" description="Helical" evidence="8">
    <location>
        <begin position="324"/>
        <end position="344"/>
    </location>
</feature>
<evidence type="ECO:0000256" key="7">
    <source>
        <dbReference type="ARBA" id="ARBA00023136"/>
    </source>
</evidence>
<feature type="domain" description="Glycosyltransferase RgtA/B/C/D-like" evidence="9">
    <location>
        <begin position="65"/>
        <end position="224"/>
    </location>
</feature>
<feature type="transmembrane region" description="Helical" evidence="8">
    <location>
        <begin position="209"/>
        <end position="233"/>
    </location>
</feature>
<keyword evidence="6 8" id="KW-1133">Transmembrane helix</keyword>
<comment type="caution">
    <text evidence="10">The sequence shown here is derived from an EMBL/GenBank/DDBJ whole genome shotgun (WGS) entry which is preliminary data.</text>
</comment>
<feature type="transmembrane region" description="Helical" evidence="8">
    <location>
        <begin position="83"/>
        <end position="101"/>
    </location>
</feature>
<organism evidence="10 11">
    <name type="scientific">Flavobacterium agri</name>
    <dbReference type="NCBI Taxonomy" id="2743471"/>
    <lineage>
        <taxon>Bacteria</taxon>
        <taxon>Pseudomonadati</taxon>
        <taxon>Bacteroidota</taxon>
        <taxon>Flavobacteriia</taxon>
        <taxon>Flavobacteriales</taxon>
        <taxon>Flavobacteriaceae</taxon>
        <taxon>Flavobacterium</taxon>
    </lineage>
</organism>
<dbReference type="PANTHER" id="PTHR33908">
    <property type="entry name" value="MANNOSYLTRANSFERASE YKCB-RELATED"/>
    <property type="match status" value="1"/>
</dbReference>
<keyword evidence="2" id="KW-1003">Cell membrane</keyword>
<dbReference type="Proteomes" id="UP000535020">
    <property type="component" value="Unassembled WGS sequence"/>
</dbReference>
<evidence type="ECO:0000256" key="1">
    <source>
        <dbReference type="ARBA" id="ARBA00004651"/>
    </source>
</evidence>
<proteinExistence type="predicted"/>
<keyword evidence="5 8" id="KW-0812">Transmembrane</keyword>
<gene>
    <name evidence="10" type="ORF">HZF10_04460</name>
</gene>
<feature type="transmembrane region" description="Helical" evidence="8">
    <location>
        <begin position="351"/>
        <end position="372"/>
    </location>
</feature>